<name>A0A4R6IL38_9SPHI</name>
<comment type="subcellular location">
    <subcellularLocation>
        <location evidence="1">Cell membrane</location>
    </subcellularLocation>
</comment>
<feature type="chain" id="PRO_5020394281" evidence="4">
    <location>
        <begin position="23"/>
        <end position="292"/>
    </location>
</feature>
<dbReference type="InterPro" id="IPR015943">
    <property type="entry name" value="WD40/YVTN_repeat-like_dom_sf"/>
</dbReference>
<dbReference type="SUPFAM" id="SSF63825">
    <property type="entry name" value="YWTD domain"/>
    <property type="match status" value="1"/>
</dbReference>
<organism evidence="5 6">
    <name type="scientific">Pedobacter duraquae</name>
    <dbReference type="NCBI Taxonomy" id="425511"/>
    <lineage>
        <taxon>Bacteria</taxon>
        <taxon>Pseudomonadati</taxon>
        <taxon>Bacteroidota</taxon>
        <taxon>Sphingobacteriia</taxon>
        <taxon>Sphingobacteriales</taxon>
        <taxon>Sphingobacteriaceae</taxon>
        <taxon>Pedobacter</taxon>
    </lineage>
</organism>
<keyword evidence="2" id="KW-1003">Cell membrane</keyword>
<keyword evidence="3" id="KW-0472">Membrane</keyword>
<dbReference type="Proteomes" id="UP000295499">
    <property type="component" value="Unassembled WGS sequence"/>
</dbReference>
<reference evidence="5 6" key="1">
    <citation type="submission" date="2019-03" db="EMBL/GenBank/DDBJ databases">
        <title>Genomic Encyclopedia of Archaeal and Bacterial Type Strains, Phase II (KMG-II): from individual species to whole genera.</title>
        <authorList>
            <person name="Goeker M."/>
        </authorList>
    </citation>
    <scope>NUCLEOTIDE SEQUENCE [LARGE SCALE GENOMIC DNA]</scope>
    <source>
        <strain evidence="5 6">DSM 19034</strain>
    </source>
</reference>
<evidence type="ECO:0000256" key="2">
    <source>
        <dbReference type="ARBA" id="ARBA00022475"/>
    </source>
</evidence>
<dbReference type="RefSeq" id="WP_243732268.1">
    <property type="nucleotide sequence ID" value="NZ_SNWM01000002.1"/>
</dbReference>
<evidence type="ECO:0000256" key="4">
    <source>
        <dbReference type="SAM" id="SignalP"/>
    </source>
</evidence>
<dbReference type="PROSITE" id="PS51257">
    <property type="entry name" value="PROKAR_LIPOPROTEIN"/>
    <property type="match status" value="1"/>
</dbReference>
<dbReference type="AlphaFoldDB" id="A0A4R6IL38"/>
<evidence type="ECO:0000256" key="3">
    <source>
        <dbReference type="ARBA" id="ARBA00023136"/>
    </source>
</evidence>
<keyword evidence="4" id="KW-0732">Signal</keyword>
<protein>
    <submittedName>
        <fullName evidence="5">SdiA-regulated protein</fullName>
    </submittedName>
</protein>
<evidence type="ECO:0000313" key="5">
    <source>
        <dbReference type="EMBL" id="TDO22802.1"/>
    </source>
</evidence>
<dbReference type="Gene3D" id="2.130.10.10">
    <property type="entry name" value="YVTN repeat-like/Quinoprotein amine dehydrogenase"/>
    <property type="match status" value="1"/>
</dbReference>
<dbReference type="EMBL" id="SNWM01000002">
    <property type="protein sequence ID" value="TDO22802.1"/>
    <property type="molecule type" value="Genomic_DNA"/>
</dbReference>
<dbReference type="Pfam" id="PF06977">
    <property type="entry name" value="SdiA-regulated"/>
    <property type="match status" value="1"/>
</dbReference>
<dbReference type="GO" id="GO:0005886">
    <property type="term" value="C:plasma membrane"/>
    <property type="evidence" value="ECO:0007669"/>
    <property type="project" value="UniProtKB-SubCell"/>
</dbReference>
<comment type="caution">
    <text evidence="5">The sequence shown here is derived from an EMBL/GenBank/DDBJ whole genome shotgun (WGS) entry which is preliminary data.</text>
</comment>
<evidence type="ECO:0000256" key="1">
    <source>
        <dbReference type="ARBA" id="ARBA00004236"/>
    </source>
</evidence>
<evidence type="ECO:0000313" key="6">
    <source>
        <dbReference type="Proteomes" id="UP000295499"/>
    </source>
</evidence>
<feature type="signal peptide" evidence="4">
    <location>
        <begin position="1"/>
        <end position="22"/>
    </location>
</feature>
<dbReference type="InterPro" id="IPR009722">
    <property type="entry name" value="YjiK/CarP"/>
</dbReference>
<accession>A0A4R6IL38</accession>
<keyword evidence="6" id="KW-1185">Reference proteome</keyword>
<gene>
    <name evidence="5" type="ORF">CLV32_1787</name>
</gene>
<proteinExistence type="predicted"/>
<sequence>MKRTRYRLIIFFAAIAAMGAFACKPATNKFTSPQGYNLNSPEKFIMPEDLLEISGIAFQGMNGKTVYSIQDEDGKLFAQNWGIKKATAVKFASKGDYEDVAIYKQTVFVLKSSGSLFVFPLADINKKKSLSVREWKKILPKGEYESMYIDEPTHKIYILGKNNTDDHKARVSTGYIYNYDPATGNIAFSSNFSIKSKEIEAMGQEIRTGLKASAMTLNPVTKEWYVLSSVNKILVIVGADWKVKAVHRLDSSIFNQPEGMAFDNQRNLYISNEGDELSNGNILKFKFKPSSK</sequence>